<name>A9UQ27_MONBE</name>
<proteinExistence type="predicted"/>
<protein>
    <recommendedName>
        <fullName evidence="4">PARP catalytic domain-containing protein</fullName>
    </recommendedName>
</protein>
<evidence type="ECO:0000256" key="1">
    <source>
        <dbReference type="SAM" id="MobiDB-lite"/>
    </source>
</evidence>
<feature type="region of interest" description="Disordered" evidence="1">
    <location>
        <begin position="180"/>
        <end position="206"/>
    </location>
</feature>
<dbReference type="AlphaFoldDB" id="A9UQ27"/>
<sequence>MADDDDAWLVAGTIIILAPDATTWEGDEDDIYGAGMEPRCLRKQLGDQKCKYKRWGSRCNRFQCLSKNKQARARVRMRREGGCQAAELASGLRTKWTSGRHCPDLQNFQPKDRPANKRQQAVLSQPKPSGQKSSQPVLSLTSAMFGAKQGTLLEAEDEALLKWVRDQQCLQHYEPRLCESMSPQSLDGETGVKLNRRRSRRAARLQDQSTIATRVELYLDTMRVDFEQKLAEKGHCSPIIKRTEVLQERMSQLCHAIARAPARKVMGIKDYNPQLRKSKQIKWLRRKGENRSSTADAGPAGIVQTYHGTVSVCASSITKEGLKLPGSSSHVTMRNGQCYGSGIYSAKDLGMPLTYARGSQASVFCCALFAGERSVSTHGNIYVSVSEHAIIPIWQAVLK</sequence>
<dbReference type="RefSeq" id="XP_001742286.1">
    <property type="nucleotide sequence ID" value="XM_001742234.1"/>
</dbReference>
<organism evidence="2 3">
    <name type="scientific">Monosiga brevicollis</name>
    <name type="common">Choanoflagellate</name>
    <dbReference type="NCBI Taxonomy" id="81824"/>
    <lineage>
        <taxon>Eukaryota</taxon>
        <taxon>Choanoflagellata</taxon>
        <taxon>Craspedida</taxon>
        <taxon>Salpingoecidae</taxon>
        <taxon>Monosiga</taxon>
    </lineage>
</organism>
<evidence type="ECO:0008006" key="4">
    <source>
        <dbReference type="Google" id="ProtNLM"/>
    </source>
</evidence>
<dbReference type="Gene3D" id="3.90.228.10">
    <property type="match status" value="1"/>
</dbReference>
<dbReference type="InParanoid" id="A9UQ27"/>
<feature type="region of interest" description="Disordered" evidence="1">
    <location>
        <begin position="103"/>
        <end position="136"/>
    </location>
</feature>
<accession>A9UQ27</accession>
<dbReference type="GeneID" id="5887306"/>
<feature type="compositionally biased region" description="Low complexity" evidence="1">
    <location>
        <begin position="124"/>
        <end position="136"/>
    </location>
</feature>
<dbReference type="Proteomes" id="UP000001357">
    <property type="component" value="Unassembled WGS sequence"/>
</dbReference>
<gene>
    <name evidence="2" type="ORF">MONBRDRAFT_5151</name>
</gene>
<dbReference type="EMBL" id="CH991543">
    <property type="protein sequence ID" value="EDQ92524.1"/>
    <property type="molecule type" value="Genomic_DNA"/>
</dbReference>
<evidence type="ECO:0000313" key="2">
    <source>
        <dbReference type="EMBL" id="EDQ92524.1"/>
    </source>
</evidence>
<feature type="compositionally biased region" description="Basic residues" evidence="1">
    <location>
        <begin position="194"/>
        <end position="203"/>
    </location>
</feature>
<evidence type="ECO:0000313" key="3">
    <source>
        <dbReference type="Proteomes" id="UP000001357"/>
    </source>
</evidence>
<keyword evidence="3" id="KW-1185">Reference proteome</keyword>
<dbReference type="KEGG" id="mbr:MONBRDRAFT_5151"/>
<reference evidence="2 3" key="1">
    <citation type="journal article" date="2008" name="Nature">
        <title>The genome of the choanoflagellate Monosiga brevicollis and the origin of metazoans.</title>
        <authorList>
            <consortium name="JGI Sequencing"/>
            <person name="King N."/>
            <person name="Westbrook M.J."/>
            <person name="Young S.L."/>
            <person name="Kuo A."/>
            <person name="Abedin M."/>
            <person name="Chapman J."/>
            <person name="Fairclough S."/>
            <person name="Hellsten U."/>
            <person name="Isogai Y."/>
            <person name="Letunic I."/>
            <person name="Marr M."/>
            <person name="Pincus D."/>
            <person name="Putnam N."/>
            <person name="Rokas A."/>
            <person name="Wright K.J."/>
            <person name="Zuzow R."/>
            <person name="Dirks W."/>
            <person name="Good M."/>
            <person name="Goodstein D."/>
            <person name="Lemons D."/>
            <person name="Li W."/>
            <person name="Lyons J.B."/>
            <person name="Morris A."/>
            <person name="Nichols S."/>
            <person name="Richter D.J."/>
            <person name="Salamov A."/>
            <person name="Bork P."/>
            <person name="Lim W.A."/>
            <person name="Manning G."/>
            <person name="Miller W.T."/>
            <person name="McGinnis W."/>
            <person name="Shapiro H."/>
            <person name="Tjian R."/>
            <person name="Grigoriev I.V."/>
            <person name="Rokhsar D."/>
        </authorList>
    </citation>
    <scope>NUCLEOTIDE SEQUENCE [LARGE SCALE GENOMIC DNA]</scope>
    <source>
        <strain evidence="3">MX1 / ATCC 50154</strain>
    </source>
</reference>
<dbReference type="SUPFAM" id="SSF56399">
    <property type="entry name" value="ADP-ribosylation"/>
    <property type="match status" value="1"/>
</dbReference>